<dbReference type="SUPFAM" id="SSF52833">
    <property type="entry name" value="Thioredoxin-like"/>
    <property type="match status" value="1"/>
</dbReference>
<dbReference type="InterPro" id="IPR036282">
    <property type="entry name" value="Glutathione-S-Trfase_C_sf"/>
</dbReference>
<organism evidence="3 4">
    <name type="scientific">Burkholderia stabilis</name>
    <dbReference type="NCBI Taxonomy" id="95485"/>
    <lineage>
        <taxon>Bacteria</taxon>
        <taxon>Pseudomonadati</taxon>
        <taxon>Pseudomonadota</taxon>
        <taxon>Betaproteobacteria</taxon>
        <taxon>Burkholderiales</taxon>
        <taxon>Burkholderiaceae</taxon>
        <taxon>Burkholderia</taxon>
        <taxon>Burkholderia cepacia complex</taxon>
    </lineage>
</organism>
<dbReference type="SFLD" id="SFLDG01151">
    <property type="entry name" value="Main.2:_Nu-like"/>
    <property type="match status" value="1"/>
</dbReference>
<dbReference type="Gene3D" id="1.20.1050.130">
    <property type="match status" value="1"/>
</dbReference>
<proteinExistence type="predicted"/>
<feature type="domain" description="GST C-terminal" evidence="2">
    <location>
        <begin position="109"/>
        <end position="229"/>
    </location>
</feature>
<dbReference type="AlphaFoldDB" id="A0AAJ5NJE9"/>
<evidence type="ECO:0000259" key="1">
    <source>
        <dbReference type="PROSITE" id="PS50404"/>
    </source>
</evidence>
<dbReference type="PROSITE" id="PS50405">
    <property type="entry name" value="GST_CTER"/>
    <property type="match status" value="1"/>
</dbReference>
<dbReference type="EMBL" id="LR025744">
    <property type="protein sequence ID" value="VBB16690.1"/>
    <property type="molecule type" value="Genomic_DNA"/>
</dbReference>
<dbReference type="SUPFAM" id="SSF47616">
    <property type="entry name" value="GST C-terminal domain-like"/>
    <property type="match status" value="1"/>
</dbReference>
<protein>
    <submittedName>
        <fullName evidence="3">GST-like protein yfcG,GSH-dependent disulfide bond oxidoreductase,maleylacetoacetate isomerase,Glutathione S-transferase, C-terminal domain</fullName>
    </submittedName>
</protein>
<dbReference type="PROSITE" id="PS50404">
    <property type="entry name" value="GST_NTER"/>
    <property type="match status" value="1"/>
</dbReference>
<dbReference type="CDD" id="cd03048">
    <property type="entry name" value="GST_N_Ure2p_like"/>
    <property type="match status" value="1"/>
</dbReference>
<dbReference type="SFLD" id="SFLDG00358">
    <property type="entry name" value="Main_(cytGST)"/>
    <property type="match status" value="2"/>
</dbReference>
<dbReference type="InterPro" id="IPR040079">
    <property type="entry name" value="Glutathione_S-Trfase"/>
</dbReference>
<dbReference type="Pfam" id="PF00043">
    <property type="entry name" value="GST_C"/>
    <property type="match status" value="1"/>
</dbReference>
<dbReference type="InterPro" id="IPR004045">
    <property type="entry name" value="Glutathione_S-Trfase_N"/>
</dbReference>
<dbReference type="GeneID" id="71059302"/>
<name>A0AAJ5NJE9_9BURK</name>
<feature type="domain" description="GST N-terminal" evidence="1">
    <location>
        <begin position="19"/>
        <end position="106"/>
    </location>
</feature>
<dbReference type="RefSeq" id="WP_122173018.1">
    <property type="nucleotide sequence ID" value="NZ_LR025744.1"/>
</dbReference>
<sequence>MERKPAGKNAVDAGSDPGTSTLDVFAFATPNSVKVPIALEEMGVEYRLVPVDLRRGEQKTDAFRAMNPDAKVPVLVDRSAHGDGDIVVSESAAILVYLAEKTGQLLPASGPQRGKVFEQLFFHASGVSPAFLQAFRVAMHASPEPDAKARALAEVDRTLGVLDRVLERSRYAAGDTYSIADIAHFGWLWRHQAIGATLDRFPSVARWYDEMSARPAVVTAVEKTLALAR</sequence>
<dbReference type="GO" id="GO:0016853">
    <property type="term" value="F:isomerase activity"/>
    <property type="evidence" value="ECO:0007669"/>
    <property type="project" value="UniProtKB-KW"/>
</dbReference>
<evidence type="ECO:0000313" key="4">
    <source>
        <dbReference type="Proteomes" id="UP000268684"/>
    </source>
</evidence>
<dbReference type="SFLD" id="SFLDG01150">
    <property type="entry name" value="Main.1:_Beta-like"/>
    <property type="match status" value="1"/>
</dbReference>
<gene>
    <name evidence="3" type="ORF">BSTAB16_6897</name>
</gene>
<evidence type="ECO:0000259" key="2">
    <source>
        <dbReference type="PROSITE" id="PS50405"/>
    </source>
</evidence>
<keyword evidence="3" id="KW-0413">Isomerase</keyword>
<dbReference type="Pfam" id="PF13409">
    <property type="entry name" value="GST_N_2"/>
    <property type="match status" value="1"/>
</dbReference>
<dbReference type="SFLD" id="SFLDS00019">
    <property type="entry name" value="Glutathione_Transferase_(cytos"/>
    <property type="match status" value="2"/>
</dbReference>
<dbReference type="PANTHER" id="PTHR44051">
    <property type="entry name" value="GLUTATHIONE S-TRANSFERASE-RELATED"/>
    <property type="match status" value="1"/>
</dbReference>
<accession>A0AAJ5NJE9</accession>
<keyword evidence="4" id="KW-1185">Reference proteome</keyword>
<dbReference type="InterPro" id="IPR004046">
    <property type="entry name" value="GST_C"/>
</dbReference>
<evidence type="ECO:0000313" key="3">
    <source>
        <dbReference type="EMBL" id="VBB16690.1"/>
    </source>
</evidence>
<dbReference type="Proteomes" id="UP000268684">
    <property type="component" value="Chromosome III"/>
</dbReference>
<dbReference type="PANTHER" id="PTHR44051:SF8">
    <property type="entry name" value="GLUTATHIONE S-TRANSFERASE GSTA"/>
    <property type="match status" value="1"/>
</dbReference>
<dbReference type="InterPro" id="IPR036249">
    <property type="entry name" value="Thioredoxin-like_sf"/>
</dbReference>
<reference evidence="3 4" key="1">
    <citation type="submission" date="2017-11" db="EMBL/GenBank/DDBJ databases">
        <authorList>
            <person name="Seth-Smith MB H."/>
        </authorList>
    </citation>
    <scope>NUCLEOTIDE SEQUENCE [LARGE SCALE GENOMIC DNA]</scope>
    <source>
        <strain evidence="3">E</strain>
    </source>
</reference>
<dbReference type="InterPro" id="IPR010987">
    <property type="entry name" value="Glutathione-S-Trfase_C-like"/>
</dbReference>